<evidence type="ECO:0000256" key="10">
    <source>
        <dbReference type="ARBA" id="ARBA00031423"/>
    </source>
</evidence>
<dbReference type="EMBL" id="BQOL01000001">
    <property type="protein sequence ID" value="GKI17620.1"/>
    <property type="molecule type" value="Genomic_DNA"/>
</dbReference>
<keyword evidence="9" id="KW-0119">Carbohydrate metabolism</keyword>
<keyword evidence="8" id="KW-0808">Transferase</keyword>
<organism evidence="13 14">
    <name type="scientific">Alistipes finegoldii</name>
    <dbReference type="NCBI Taxonomy" id="214856"/>
    <lineage>
        <taxon>Bacteria</taxon>
        <taxon>Pseudomonadati</taxon>
        <taxon>Bacteroidota</taxon>
        <taxon>Bacteroidia</taxon>
        <taxon>Bacteroidales</taxon>
        <taxon>Rikenellaceae</taxon>
        <taxon>Alistipes</taxon>
    </lineage>
</organism>
<dbReference type="Gene3D" id="2.60.40.10">
    <property type="entry name" value="Immunoglobulins"/>
    <property type="match status" value="1"/>
</dbReference>
<dbReference type="PROSITE" id="PS51166">
    <property type="entry name" value="CBM20"/>
    <property type="match status" value="1"/>
</dbReference>
<dbReference type="Pfam" id="PF00686">
    <property type="entry name" value="CBM_20"/>
    <property type="match status" value="1"/>
</dbReference>
<evidence type="ECO:0000256" key="4">
    <source>
        <dbReference type="ARBA" id="ARBA00012560"/>
    </source>
</evidence>
<dbReference type="PANTHER" id="PTHR32518:SF3">
    <property type="entry name" value="4-ALPHA-GLUCANOTRANSFERASE"/>
    <property type="match status" value="1"/>
</dbReference>
<comment type="caution">
    <text evidence="13">The sequence shown here is derived from an EMBL/GenBank/DDBJ whole genome shotgun (WGS) entry which is preliminary data.</text>
</comment>
<dbReference type="InterPro" id="IPR013783">
    <property type="entry name" value="Ig-like_fold"/>
</dbReference>
<dbReference type="GO" id="GO:0005737">
    <property type="term" value="C:cytoplasm"/>
    <property type="evidence" value="ECO:0007669"/>
    <property type="project" value="UniProtKB-SubCell"/>
</dbReference>
<dbReference type="EC" id="2.4.1.25" evidence="4"/>
<comment type="subcellular location">
    <subcellularLocation>
        <location evidence="2">Cytoplasm</location>
    </subcellularLocation>
</comment>
<evidence type="ECO:0000256" key="5">
    <source>
        <dbReference type="ARBA" id="ARBA00020295"/>
    </source>
</evidence>
<evidence type="ECO:0000256" key="6">
    <source>
        <dbReference type="ARBA" id="ARBA00022490"/>
    </source>
</evidence>
<evidence type="ECO:0000256" key="3">
    <source>
        <dbReference type="ARBA" id="ARBA00005684"/>
    </source>
</evidence>
<evidence type="ECO:0000313" key="14">
    <source>
        <dbReference type="Proteomes" id="UP001055105"/>
    </source>
</evidence>
<feature type="domain" description="CBM20" evidence="12">
    <location>
        <begin position="115"/>
        <end position="225"/>
    </location>
</feature>
<dbReference type="GO" id="GO:2001070">
    <property type="term" value="F:starch binding"/>
    <property type="evidence" value="ECO:0007669"/>
    <property type="project" value="InterPro"/>
</dbReference>
<evidence type="ECO:0000256" key="9">
    <source>
        <dbReference type="ARBA" id="ARBA00023277"/>
    </source>
</evidence>
<evidence type="ECO:0000259" key="12">
    <source>
        <dbReference type="PROSITE" id="PS51166"/>
    </source>
</evidence>
<evidence type="ECO:0000256" key="1">
    <source>
        <dbReference type="ARBA" id="ARBA00000439"/>
    </source>
</evidence>
<dbReference type="AlphaFoldDB" id="A0AA37NYQ1"/>
<dbReference type="InterPro" id="IPR002044">
    <property type="entry name" value="CBM20"/>
</dbReference>
<dbReference type="RefSeq" id="WP_244076045.1">
    <property type="nucleotide sequence ID" value="NZ_AP025581.1"/>
</dbReference>
<dbReference type="Proteomes" id="UP001055105">
    <property type="component" value="Unassembled WGS sequence"/>
</dbReference>
<dbReference type="GO" id="GO:0005975">
    <property type="term" value="P:carbohydrate metabolic process"/>
    <property type="evidence" value="ECO:0007669"/>
    <property type="project" value="InterPro"/>
</dbReference>
<dbReference type="SMART" id="SM01065">
    <property type="entry name" value="CBM_2"/>
    <property type="match status" value="1"/>
</dbReference>
<evidence type="ECO:0000256" key="7">
    <source>
        <dbReference type="ARBA" id="ARBA00022676"/>
    </source>
</evidence>
<dbReference type="SUPFAM" id="SSF51445">
    <property type="entry name" value="(Trans)glycosidases"/>
    <property type="match status" value="1"/>
</dbReference>
<evidence type="ECO:0000256" key="8">
    <source>
        <dbReference type="ARBA" id="ARBA00022679"/>
    </source>
</evidence>
<protein>
    <recommendedName>
        <fullName evidence="5">4-alpha-glucanotransferase</fullName>
        <ecNumber evidence="4">2.4.1.25</ecNumber>
    </recommendedName>
    <alternativeName>
        <fullName evidence="10">Amylomaltase</fullName>
    </alternativeName>
    <alternativeName>
        <fullName evidence="11">Disproportionating enzyme</fullName>
    </alternativeName>
</protein>
<proteinExistence type="inferred from homology"/>
<dbReference type="Pfam" id="PF02446">
    <property type="entry name" value="Glyco_hydro_77"/>
    <property type="match status" value="1"/>
</dbReference>
<name>A0AA37NYQ1_9BACT</name>
<dbReference type="InterPro" id="IPR013784">
    <property type="entry name" value="Carb-bd-like_fold"/>
</dbReference>
<keyword evidence="6" id="KW-0963">Cytoplasm</keyword>
<dbReference type="InterPro" id="IPR017853">
    <property type="entry name" value="GH"/>
</dbReference>
<keyword evidence="7" id="KW-0328">Glycosyltransferase</keyword>
<dbReference type="GO" id="GO:0004134">
    <property type="term" value="F:4-alpha-glucanotransferase activity"/>
    <property type="evidence" value="ECO:0007669"/>
    <property type="project" value="UniProtKB-EC"/>
</dbReference>
<evidence type="ECO:0000313" key="13">
    <source>
        <dbReference type="EMBL" id="GKI17620.1"/>
    </source>
</evidence>
<evidence type="ECO:0000256" key="2">
    <source>
        <dbReference type="ARBA" id="ARBA00004496"/>
    </source>
</evidence>
<comment type="catalytic activity">
    <reaction evidence="1">
        <text>Transfers a segment of a (1-&gt;4)-alpha-D-glucan to a new position in an acceptor, which may be glucose or a (1-&gt;4)-alpha-D-glucan.</text>
        <dbReference type="EC" id="2.4.1.25"/>
    </reaction>
</comment>
<comment type="similarity">
    <text evidence="3">Belongs to the disproportionating enzyme family.</text>
</comment>
<dbReference type="SUPFAM" id="SSF49452">
    <property type="entry name" value="Starch-binding domain-like"/>
    <property type="match status" value="2"/>
</dbReference>
<reference evidence="13" key="1">
    <citation type="submission" date="2022-01" db="EMBL/GenBank/DDBJ databases">
        <title>Novel bile acid biosynthetic pathways are enriched in the microbiome of centenarians.</title>
        <authorList>
            <person name="Sato Y."/>
            <person name="Atarashi K."/>
            <person name="Plichta R.D."/>
            <person name="Arai Y."/>
            <person name="Sasajima S."/>
            <person name="Kearney M.S."/>
            <person name="Suda W."/>
            <person name="Takeshita K."/>
            <person name="Sasaki T."/>
            <person name="Okamoto S."/>
            <person name="Skelly N.A."/>
            <person name="Okamura Y."/>
            <person name="Vlamakis H."/>
            <person name="Li Y."/>
            <person name="Tanoue T."/>
            <person name="Takei H."/>
            <person name="Nittono H."/>
            <person name="Narushima S."/>
            <person name="Irie J."/>
            <person name="Itoh H."/>
            <person name="Moriya K."/>
            <person name="Sugiura Y."/>
            <person name="Suematsu M."/>
            <person name="Moritoki N."/>
            <person name="Shibata S."/>
            <person name="Littman R.D."/>
            <person name="Fischbach A.M."/>
            <person name="Uwamino Y."/>
            <person name="Inoue T."/>
            <person name="Honda A."/>
            <person name="Hattori M."/>
            <person name="Murai T."/>
            <person name="Xavier J.R."/>
            <person name="Hirose N."/>
            <person name="Honda K."/>
        </authorList>
    </citation>
    <scope>NUCLEOTIDE SEQUENCE</scope>
    <source>
        <strain evidence="13">CE91-St16</strain>
    </source>
</reference>
<gene>
    <name evidence="13" type="ORF">CE91St16_05280</name>
</gene>
<dbReference type="Gene3D" id="3.20.20.80">
    <property type="entry name" value="Glycosidases"/>
    <property type="match status" value="2"/>
</dbReference>
<sequence>MTLLFSIEYHTRWGEQLVLRLGRRRIALQYADSGVWTCAVERYAPAAQPAEYRYEVEREGVCIRREWRPHILRIPATPAPRTLRIRDRWIDMPADTPFYSSAFTRGIFGRGESGPQQKNGGNITLRVVLPTLRPDEVLAVAGSGRELEGWQRIVPMDDSRFPEWDLRLDAPQRFEYKFLIADRRTLTPIMWEEGPNRAWNDLPGEGEHIVEAAAYLRFPERRWRGAGTAIPVFSLRSEAGFGVGEFYDLKLLIDWAAATGQRVLQLLPINDTTMNGTWEDSYPYNANSIFALHPQFIRLTAAGVEEDDEYRSLRDRLNALPEVDYQQVNTHKLRLLRSAFEREGRRTAARRDYREFMRDNSHWLMPYAAYRTLRDEFGTADFSRWGDYARYDKKAVEAYCRRNSREIAFHCFVQYHLHTQLSEVCAYARSRGVVLKGDLPIGVSRTSADAWIHPRLFHMDSQAGAPPDAFSASGQNWGFPTYDWEHMAQDGYAWWQARMAKMAEYFDAFRIDHILGFFRIWEIPVHAVHGLLGYFNPALPYSADELRGMGFDTAGGRFTVPAPDDRMLGELFGELADEVRTTCMKEGRLLPAYATQRKVAERFPGDDPRRSRLREGLMTLLDDVLFIEDPRRKGFFHPRIAAQSTYMYCTLDPQRRDTFDRLHDDFFYRRHNRFWQESALRKLPVLLSATRMLACGEDLGMIPDSVPETMRALQILSLEIQRMPKSLGEVFADPARYPYFSVCTTSTHDMNPLRAWWEENRELSERFYREVLSMEGDAPRTCEPWICRRIVDMHLHSPAMLAILPLQDWLATDAALRSPHADRERINIPAAPRYYWRYRMHLTLEELLRQEPFNATLREMIIAGGRR</sequence>
<dbReference type="PANTHER" id="PTHR32518">
    <property type="match status" value="1"/>
</dbReference>
<accession>A0AA37NYQ1</accession>
<dbReference type="InterPro" id="IPR003385">
    <property type="entry name" value="Glyco_hydro_77"/>
</dbReference>
<evidence type="ECO:0000256" key="11">
    <source>
        <dbReference type="ARBA" id="ARBA00031501"/>
    </source>
</evidence>